<name>A0A3E0EU18_9FLAO</name>
<keyword evidence="2" id="KW-0472">Membrane</keyword>
<dbReference type="GO" id="GO:0019867">
    <property type="term" value="C:outer membrane"/>
    <property type="evidence" value="ECO:0007669"/>
    <property type="project" value="InterPro"/>
</dbReference>
<feature type="domain" description="Bacterial surface antigen (D15)" evidence="4">
    <location>
        <begin position="207"/>
        <end position="367"/>
    </location>
</feature>
<organism evidence="5 6">
    <name type="scientific">Flavobacterium aquicola</name>
    <dbReference type="NCBI Taxonomy" id="1682742"/>
    <lineage>
        <taxon>Bacteria</taxon>
        <taxon>Pseudomonadati</taxon>
        <taxon>Bacteroidota</taxon>
        <taxon>Flavobacteriia</taxon>
        <taxon>Flavobacteriales</taxon>
        <taxon>Flavobacteriaceae</taxon>
        <taxon>Flavobacterium</taxon>
    </lineage>
</organism>
<evidence type="ECO:0000256" key="3">
    <source>
        <dbReference type="SAM" id="SignalP"/>
    </source>
</evidence>
<dbReference type="AlphaFoldDB" id="A0A3E0EU18"/>
<evidence type="ECO:0000259" key="4">
    <source>
        <dbReference type="Pfam" id="PF01103"/>
    </source>
</evidence>
<sequence>MNQNYNQFVLLLLLILTVSAQSVGQTKEDTLATKKSKVDKFNDFNAKAEAIFKIIPVPIYGYSTEAGSIYGLAKNNVFSLSKKDTISKPSKISGLVSNSTEGRLNVVASSQFFIKENKYQIISYLFYQKQPQYIFGIGNDVGIDDGELINFDRIKFYSNNLMLVKKDLYIGIPIEFANYWNMQIPSESFLYEQNVLGIDGGYDVGVGLSGMYDTRKNPYNPQQGVYCLSSLVFHPKFLGSTYQFTNFILDVRKYYNPWLEHIIALQFYTSNAFGDTPFYDLSMMGGSDRMRGFYQGGYRDKALVDSQLEYRAPIWNIFGLAGFIGTGRVFSGYNDLSFEKWRFSYGGGLRIMVDSKHKTNLRFDFGFGNGGSLKGTYVSFSEAF</sequence>
<dbReference type="OrthoDB" id="9771071at2"/>
<proteinExistence type="predicted"/>
<gene>
    <name evidence="5" type="ORF">C8P67_101196</name>
</gene>
<evidence type="ECO:0000256" key="1">
    <source>
        <dbReference type="ARBA" id="ARBA00004370"/>
    </source>
</evidence>
<feature type="chain" id="PRO_5017704379" evidence="3">
    <location>
        <begin position="21"/>
        <end position="384"/>
    </location>
</feature>
<comment type="caution">
    <text evidence="5">The sequence shown here is derived from an EMBL/GenBank/DDBJ whole genome shotgun (WGS) entry which is preliminary data.</text>
</comment>
<feature type="signal peptide" evidence="3">
    <location>
        <begin position="1"/>
        <end position="20"/>
    </location>
</feature>
<reference evidence="5 6" key="1">
    <citation type="submission" date="2018-08" db="EMBL/GenBank/DDBJ databases">
        <title>Genomic Encyclopedia of Archaeal and Bacterial Type Strains, Phase II (KMG-II): from individual species to whole genera.</title>
        <authorList>
            <person name="Goeker M."/>
        </authorList>
    </citation>
    <scope>NUCLEOTIDE SEQUENCE [LARGE SCALE GENOMIC DNA]</scope>
    <source>
        <strain evidence="5 6">DSM 100880</strain>
    </source>
</reference>
<dbReference type="InterPro" id="IPR000184">
    <property type="entry name" value="Bac_surfAg_D15"/>
</dbReference>
<evidence type="ECO:0000313" key="5">
    <source>
        <dbReference type="EMBL" id="REH01715.1"/>
    </source>
</evidence>
<comment type="subcellular location">
    <subcellularLocation>
        <location evidence="1">Membrane</location>
    </subcellularLocation>
</comment>
<keyword evidence="6" id="KW-1185">Reference proteome</keyword>
<dbReference type="Pfam" id="PF01103">
    <property type="entry name" value="Omp85"/>
    <property type="match status" value="1"/>
</dbReference>
<accession>A0A3E0EU18</accession>
<protein>
    <submittedName>
        <fullName evidence="5">Surface antigen-like protein</fullName>
    </submittedName>
</protein>
<dbReference type="Proteomes" id="UP000257136">
    <property type="component" value="Unassembled WGS sequence"/>
</dbReference>
<dbReference type="Gene3D" id="2.40.160.50">
    <property type="entry name" value="membrane protein fhac: a member of the omp85/tpsb transporter family"/>
    <property type="match status" value="1"/>
</dbReference>
<dbReference type="EMBL" id="QUNI01000001">
    <property type="protein sequence ID" value="REH01715.1"/>
    <property type="molecule type" value="Genomic_DNA"/>
</dbReference>
<dbReference type="RefSeq" id="WP_115809439.1">
    <property type="nucleotide sequence ID" value="NZ_QUNI01000001.1"/>
</dbReference>
<keyword evidence="3" id="KW-0732">Signal</keyword>
<evidence type="ECO:0000256" key="2">
    <source>
        <dbReference type="ARBA" id="ARBA00023136"/>
    </source>
</evidence>
<evidence type="ECO:0000313" key="6">
    <source>
        <dbReference type="Proteomes" id="UP000257136"/>
    </source>
</evidence>